<proteinExistence type="predicted"/>
<reference evidence="1 2" key="1">
    <citation type="submission" date="2015-10" db="EMBL/GenBank/DDBJ databases">
        <title>The cercosporin biosynthetic gene cluster was horizontally transferred to several fungal lineages and shown to be expanded in Cercospora beticola based on microsynteny with recipient genomes.</title>
        <authorList>
            <person name="De Jonge R."/>
            <person name="Ebert M.K."/>
            <person name="Suttle J.C."/>
            <person name="Jurick Ii W.M."/>
            <person name="Secor G.A."/>
            <person name="Thomma B.P."/>
            <person name="Van De Peer Y."/>
            <person name="Bolton M.D."/>
        </authorList>
    </citation>
    <scope>NUCLEOTIDE SEQUENCE [LARGE SCALE GENOMIC DNA]</scope>
    <source>
        <strain evidence="1 2">09-40</strain>
    </source>
</reference>
<sequence>MYRDYGEMWYQKKRPVILCVMHGVLALSALHIIHRRPNESERHMRLCDNHQAKAVGAFHSLLSTQLNEQLSQPMFALASVISISSVARSCAVAYALPEPRYVSMDQVTELFLLTRGVGTIVDACVSWLRSSPLAPVLAGYDIPDRDQVTLPDVVTERFRVLDEMIETACFGEHQRNICRDALSALEDVHRSVVHYSAKNQLQTGHVFSWMTAIPLDFVTFIRASVPPALVILAHFASVSLAVQSAWYSTNWGNYCLQGIKQELHGHDLQHWLDWPKAHADTNMSILTAESNQSSS</sequence>
<protein>
    <recommendedName>
        <fullName evidence="3">Sterol uptake control protein 2</fullName>
    </recommendedName>
</protein>
<evidence type="ECO:0000313" key="1">
    <source>
        <dbReference type="EMBL" id="PIB01593.1"/>
    </source>
</evidence>
<dbReference type="GO" id="GO:0001228">
    <property type="term" value="F:DNA-binding transcription activator activity, RNA polymerase II-specific"/>
    <property type="evidence" value="ECO:0007669"/>
    <property type="project" value="TreeGrafter"/>
</dbReference>
<dbReference type="PANTHER" id="PTHR47784:SF7">
    <property type="entry name" value="ZN(II)2CYS6 TRANSCRIPTION FACTOR (EUROFUNG)"/>
    <property type="match status" value="1"/>
</dbReference>
<comment type="caution">
    <text evidence="1">The sequence shown here is derived from an EMBL/GenBank/DDBJ whole genome shotgun (WGS) entry which is preliminary data.</text>
</comment>
<dbReference type="Proteomes" id="UP000230605">
    <property type="component" value="Chromosome 1"/>
</dbReference>
<dbReference type="OrthoDB" id="3546279at2759"/>
<name>A0A2G5IAU5_CERBT</name>
<dbReference type="PANTHER" id="PTHR47784">
    <property type="entry name" value="STEROL UPTAKE CONTROL PROTEIN 2"/>
    <property type="match status" value="1"/>
</dbReference>
<organism evidence="1 2">
    <name type="scientific">Cercospora beticola</name>
    <name type="common">Sugarbeet leaf spot fungus</name>
    <dbReference type="NCBI Taxonomy" id="122368"/>
    <lineage>
        <taxon>Eukaryota</taxon>
        <taxon>Fungi</taxon>
        <taxon>Dikarya</taxon>
        <taxon>Ascomycota</taxon>
        <taxon>Pezizomycotina</taxon>
        <taxon>Dothideomycetes</taxon>
        <taxon>Dothideomycetidae</taxon>
        <taxon>Mycosphaerellales</taxon>
        <taxon>Mycosphaerellaceae</taxon>
        <taxon>Cercospora</taxon>
    </lineage>
</organism>
<gene>
    <name evidence="1" type="ORF">CB0940_02079</name>
</gene>
<evidence type="ECO:0008006" key="3">
    <source>
        <dbReference type="Google" id="ProtNLM"/>
    </source>
</evidence>
<evidence type="ECO:0000313" key="2">
    <source>
        <dbReference type="Proteomes" id="UP000230605"/>
    </source>
</evidence>
<dbReference type="EMBL" id="LKMD01000100">
    <property type="protein sequence ID" value="PIB01593.1"/>
    <property type="molecule type" value="Genomic_DNA"/>
</dbReference>
<accession>A0A2G5IAU5</accession>
<dbReference type="AlphaFoldDB" id="A0A2G5IAU5"/>
<dbReference type="InterPro" id="IPR053157">
    <property type="entry name" value="Sterol_Uptake_Regulator"/>
</dbReference>